<reference evidence="4 5" key="1">
    <citation type="journal article" date="2020" name="IScience">
        <title>Genome Sequencing of the Endangered Kingdonia uniflora (Circaeasteraceae, Ranunculales) Reveals Potential Mechanisms of Evolutionary Specialization.</title>
        <authorList>
            <person name="Sun Y."/>
            <person name="Deng T."/>
            <person name="Zhang A."/>
            <person name="Moore M.J."/>
            <person name="Landis J.B."/>
            <person name="Lin N."/>
            <person name="Zhang H."/>
            <person name="Zhang X."/>
            <person name="Huang J."/>
            <person name="Zhang X."/>
            <person name="Sun H."/>
            <person name="Wang H."/>
        </authorList>
    </citation>
    <scope>NUCLEOTIDE SEQUENCE [LARGE SCALE GENOMIC DNA]</scope>
    <source>
        <strain evidence="4">TB1705</strain>
        <tissue evidence="4">Leaf</tissue>
    </source>
</reference>
<keyword evidence="1" id="KW-0677">Repeat</keyword>
<evidence type="ECO:0000256" key="3">
    <source>
        <dbReference type="SAM" id="MobiDB-lite"/>
    </source>
</evidence>
<dbReference type="EMBL" id="JACGCM010002279">
    <property type="protein sequence ID" value="KAF6142207.1"/>
    <property type="molecule type" value="Genomic_DNA"/>
</dbReference>
<dbReference type="Gene3D" id="1.10.3080.10">
    <property type="entry name" value="Clc chloride channel"/>
    <property type="match status" value="1"/>
</dbReference>
<sequence length="126" mass="13514">MDQIRNENDIESEGLLMGRNEMRRDGTGVPERNSMTREPLLQEKVNTTSQIALIGANVCHIESLDYEYYKAFLAYAGGNVILATASAALCAYIAPAAAGSGIPEVKAYLNGVDAHAILSPSTLLVK</sequence>
<comment type="caution">
    <text evidence="4">The sequence shown here is derived from an EMBL/GenBank/DDBJ whole genome shotgun (WGS) entry which is preliminary data.</text>
</comment>
<name>A0A7J7LHU5_9MAGN</name>
<proteinExistence type="predicted"/>
<evidence type="ECO:0000313" key="5">
    <source>
        <dbReference type="Proteomes" id="UP000541444"/>
    </source>
</evidence>
<dbReference type="AlphaFoldDB" id="A0A7J7LHU5"/>
<dbReference type="GO" id="GO:0009705">
    <property type="term" value="C:plant-type vacuole membrane"/>
    <property type="evidence" value="ECO:0007669"/>
    <property type="project" value="TreeGrafter"/>
</dbReference>
<feature type="non-terminal residue" evidence="4">
    <location>
        <position position="1"/>
    </location>
</feature>
<protein>
    <submittedName>
        <fullName evidence="4">Uncharacterized protein</fullName>
    </submittedName>
</protein>
<dbReference type="GO" id="GO:0015108">
    <property type="term" value="F:chloride transmembrane transporter activity"/>
    <property type="evidence" value="ECO:0007669"/>
    <property type="project" value="TreeGrafter"/>
</dbReference>
<dbReference type="SUPFAM" id="SSF81340">
    <property type="entry name" value="Clc chloride channel"/>
    <property type="match status" value="1"/>
</dbReference>
<evidence type="ECO:0000256" key="2">
    <source>
        <dbReference type="ARBA" id="ARBA00023122"/>
    </source>
</evidence>
<organism evidence="4 5">
    <name type="scientific">Kingdonia uniflora</name>
    <dbReference type="NCBI Taxonomy" id="39325"/>
    <lineage>
        <taxon>Eukaryota</taxon>
        <taxon>Viridiplantae</taxon>
        <taxon>Streptophyta</taxon>
        <taxon>Embryophyta</taxon>
        <taxon>Tracheophyta</taxon>
        <taxon>Spermatophyta</taxon>
        <taxon>Magnoliopsida</taxon>
        <taxon>Ranunculales</taxon>
        <taxon>Circaeasteraceae</taxon>
        <taxon>Kingdonia</taxon>
    </lineage>
</organism>
<dbReference type="PANTHER" id="PTHR11689">
    <property type="entry name" value="CHLORIDE CHANNEL PROTEIN CLC FAMILY MEMBER"/>
    <property type="match status" value="1"/>
</dbReference>
<dbReference type="PANTHER" id="PTHR11689:SF144">
    <property type="entry name" value="CHLORIDE CHANNEL PROTEIN"/>
    <property type="match status" value="1"/>
</dbReference>
<dbReference type="InterPro" id="IPR014743">
    <property type="entry name" value="Cl-channel_core"/>
</dbReference>
<accession>A0A7J7LHU5</accession>
<feature type="region of interest" description="Disordered" evidence="3">
    <location>
        <begin position="1"/>
        <end position="41"/>
    </location>
</feature>
<gene>
    <name evidence="4" type="ORF">GIB67_037125</name>
</gene>
<dbReference type="Proteomes" id="UP000541444">
    <property type="component" value="Unassembled WGS sequence"/>
</dbReference>
<evidence type="ECO:0000256" key="1">
    <source>
        <dbReference type="ARBA" id="ARBA00022737"/>
    </source>
</evidence>
<evidence type="ECO:0000313" key="4">
    <source>
        <dbReference type="EMBL" id="KAF6142207.1"/>
    </source>
</evidence>
<keyword evidence="2" id="KW-0129">CBS domain</keyword>
<dbReference type="InterPro" id="IPR051280">
    <property type="entry name" value="Cl-channel/antiporter"/>
</dbReference>
<dbReference type="OrthoDB" id="1001558at2759"/>
<keyword evidence="5" id="KW-1185">Reference proteome</keyword>